<evidence type="ECO:0000313" key="2">
    <source>
        <dbReference type="Proteomes" id="UP000237752"/>
    </source>
</evidence>
<dbReference type="RefSeq" id="WP_146135273.1">
    <property type="nucleotide sequence ID" value="NZ_PVUE01000002.1"/>
</dbReference>
<gene>
    <name evidence="1" type="ORF">CLV47_102243</name>
</gene>
<reference evidence="1 2" key="1">
    <citation type="submission" date="2018-03" db="EMBL/GenBank/DDBJ databases">
        <title>Genomic Encyclopedia of Archaeal and Bacterial Type Strains, Phase II (KMG-II): from individual species to whole genera.</title>
        <authorList>
            <person name="Goeker M."/>
        </authorList>
    </citation>
    <scope>NUCLEOTIDE SEQUENCE [LARGE SCALE GENOMIC DNA]</scope>
    <source>
        <strain evidence="1 2">DSM 100065</strain>
    </source>
</reference>
<protein>
    <submittedName>
        <fullName evidence="1">DivIVA domain-containing protein</fullName>
    </submittedName>
</protein>
<sequence>MLVSRPEFSKPRMGRKGYNHDEVDNFVDLIIAKLKGKPEGDGVTAADLGIMVFHEERGASAYDSDEVDEWLKRVRPKVKSAESQLREEDLPADRPGSVIDMAAPPHYADRFPRVSRAVLGFAIDDVDAAMDTLRADLAGPEAPTAKQIMDLSFREQPGGYRQVAVAQTLELIALARDAGVTSAAVDS</sequence>
<proteinExistence type="predicted"/>
<dbReference type="Proteomes" id="UP000237752">
    <property type="component" value="Unassembled WGS sequence"/>
</dbReference>
<dbReference type="NCBIfam" id="TIGR03544">
    <property type="entry name" value="DivI1A_domain"/>
    <property type="match status" value="1"/>
</dbReference>
<keyword evidence="2" id="KW-1185">Reference proteome</keyword>
<dbReference type="AlphaFoldDB" id="A0A2T1A4M8"/>
<accession>A0A2T1A4M8</accession>
<dbReference type="EMBL" id="PVUE01000002">
    <property type="protein sequence ID" value="PRZ43555.1"/>
    <property type="molecule type" value="Genomic_DNA"/>
</dbReference>
<comment type="caution">
    <text evidence="1">The sequence shown here is derived from an EMBL/GenBank/DDBJ whole genome shotgun (WGS) entry which is preliminary data.</text>
</comment>
<organism evidence="1 2">
    <name type="scientific">Antricoccus suffuscus</name>
    <dbReference type="NCBI Taxonomy" id="1629062"/>
    <lineage>
        <taxon>Bacteria</taxon>
        <taxon>Bacillati</taxon>
        <taxon>Actinomycetota</taxon>
        <taxon>Actinomycetes</taxon>
        <taxon>Geodermatophilales</taxon>
        <taxon>Antricoccaceae</taxon>
        <taxon>Antricoccus</taxon>
    </lineage>
</organism>
<dbReference type="InterPro" id="IPR019933">
    <property type="entry name" value="DivIVA_domain"/>
</dbReference>
<evidence type="ECO:0000313" key="1">
    <source>
        <dbReference type="EMBL" id="PRZ43555.1"/>
    </source>
</evidence>
<dbReference type="OrthoDB" id="3480096at2"/>
<name>A0A2T1A4M8_9ACTN</name>